<dbReference type="GO" id="GO:0017025">
    <property type="term" value="F:TBP-class protein binding"/>
    <property type="evidence" value="ECO:0007669"/>
    <property type="project" value="TreeGrafter"/>
</dbReference>
<dbReference type="Gene3D" id="1.10.20.10">
    <property type="entry name" value="Histone, subunit A"/>
    <property type="match status" value="1"/>
</dbReference>
<dbReference type="GO" id="GO:0000124">
    <property type="term" value="C:SAGA complex"/>
    <property type="evidence" value="ECO:0007669"/>
    <property type="project" value="InterPro"/>
</dbReference>
<feature type="compositionally biased region" description="Low complexity" evidence="6">
    <location>
        <begin position="542"/>
        <end position="560"/>
    </location>
</feature>
<dbReference type="InterPro" id="IPR003228">
    <property type="entry name" value="TFIID_TAF12_dom"/>
</dbReference>
<feature type="compositionally biased region" description="Polar residues" evidence="6">
    <location>
        <begin position="1"/>
        <end position="13"/>
    </location>
</feature>
<dbReference type="Pfam" id="PF03847">
    <property type="entry name" value="TFIID_20kDa"/>
    <property type="match status" value="1"/>
</dbReference>
<dbReference type="EMBL" id="JAGPNK010000004">
    <property type="protein sequence ID" value="KAH7322793.1"/>
    <property type="molecule type" value="Genomic_DNA"/>
</dbReference>
<organism evidence="8 9">
    <name type="scientific">Stachybotrys elegans</name>
    <dbReference type="NCBI Taxonomy" id="80388"/>
    <lineage>
        <taxon>Eukaryota</taxon>
        <taxon>Fungi</taxon>
        <taxon>Dikarya</taxon>
        <taxon>Ascomycota</taxon>
        <taxon>Pezizomycotina</taxon>
        <taxon>Sordariomycetes</taxon>
        <taxon>Hypocreomycetidae</taxon>
        <taxon>Hypocreales</taxon>
        <taxon>Stachybotryaceae</taxon>
        <taxon>Stachybotrys</taxon>
    </lineage>
</organism>
<keyword evidence="3" id="KW-0805">Transcription regulation</keyword>
<comment type="subcellular location">
    <subcellularLocation>
        <location evidence="1">Nucleus</location>
    </subcellularLocation>
</comment>
<dbReference type="AlphaFoldDB" id="A0A8K0STV3"/>
<evidence type="ECO:0000313" key="8">
    <source>
        <dbReference type="EMBL" id="KAH7322793.1"/>
    </source>
</evidence>
<dbReference type="PANTHER" id="PTHR12264:SF21">
    <property type="entry name" value="TRANSCRIPTION INITIATION FACTOR TFIID SUBUNIT 12"/>
    <property type="match status" value="1"/>
</dbReference>
<evidence type="ECO:0000256" key="4">
    <source>
        <dbReference type="ARBA" id="ARBA00023163"/>
    </source>
</evidence>
<sequence>MNPNPGQTPQQVSAQQPRPQGQPGAQAQPRIPMYQPAHIRNLPTLTADEKDKYEKGLQALWNKVNSTDPDTPDHIQARSKIIEFSKILTGKIHQRRHQMTQQPGQQGQQPQARQAPQAQAAQPQQAQQQQQKPPTPQTPVHPPVQPQAQAQQQAAASASTTAPTLAQNPSQLGQQAQAGVKPQTQSQSQNAPAGAATEGMAAQAQAGQAAAAQAAQAAQKMKIPDHVREHVNKIVFRAPLQYADKSPEQVAAWIEDIKEKYGRALTTMESSKKLATDLEKYYNDRQQAGTPLKDKELQNYQLRKEQQTKAYNGALKWVEGVRKQQAMLAQSQANQNSQASAAAAPAAGTGTPAQRVNNANAQPAANNAQSGGNAQANSQNTPAVNPSLEAVKNQQAAAAAAAAAARQTPTNGTPTPTQPRPMPSTIQPTAPAPPQQAQAQPARPEQPQPPPVNTAFSGIANQAQSAGTPTQGAARVQTPQVSTPVTAGGPTRALSHSAAMSLANQRAATTPGSAPVPGQPGTTGTASPAPGAGVNQSVMGSGAQHQQGHPHAHPQQPQQAIQSKLPIPKVLPEKVTQVPQGVTMGGGVNTGRPTVSQGSGTLGGVMNQPAVAKIPAYNHEADGDHVLSKKKLDELVRQVCGGTGEGQEGNMLTPEVEENVLNLADSFLDNVLHAACRNAKERGSKVLEIRDIQLVLERAYNIRIPGYSSDELRTVRKILPSAGWIAKMSAVQAAKVMPGKGE</sequence>
<comment type="caution">
    <text evidence="8">The sequence shown here is derived from an EMBL/GenBank/DDBJ whole genome shotgun (WGS) entry which is preliminary data.</text>
</comment>
<dbReference type="InterPro" id="IPR009072">
    <property type="entry name" value="Histone-fold"/>
</dbReference>
<dbReference type="SUPFAM" id="SSF47113">
    <property type="entry name" value="Histone-fold"/>
    <property type="match status" value="1"/>
</dbReference>
<keyword evidence="9" id="KW-1185">Reference proteome</keyword>
<evidence type="ECO:0000256" key="6">
    <source>
        <dbReference type="SAM" id="MobiDB-lite"/>
    </source>
</evidence>
<evidence type="ECO:0000313" key="9">
    <source>
        <dbReference type="Proteomes" id="UP000813444"/>
    </source>
</evidence>
<protein>
    <submittedName>
        <fullName evidence="8">Transcription initiation factor TFIID subunit A-domain-containing protein</fullName>
    </submittedName>
</protein>
<feature type="compositionally biased region" description="Low complexity" evidence="6">
    <location>
        <begin position="396"/>
        <end position="415"/>
    </location>
</feature>
<feature type="compositionally biased region" description="Low complexity" evidence="6">
    <location>
        <begin position="191"/>
        <end position="219"/>
    </location>
</feature>
<dbReference type="PANTHER" id="PTHR12264">
    <property type="entry name" value="TRANSCRIPTION INITIATION FACTOR TFIID SUBUNIT 12"/>
    <property type="match status" value="1"/>
</dbReference>
<dbReference type="GO" id="GO:0046982">
    <property type="term" value="F:protein heterodimerization activity"/>
    <property type="evidence" value="ECO:0007669"/>
    <property type="project" value="InterPro"/>
</dbReference>
<gene>
    <name evidence="8" type="ORF">B0I35DRAFT_476705</name>
</gene>
<keyword evidence="4" id="KW-0804">Transcription</keyword>
<keyword evidence="5" id="KW-0539">Nucleus</keyword>
<feature type="compositionally biased region" description="Polar residues" evidence="6">
    <location>
        <begin position="168"/>
        <end position="190"/>
    </location>
</feature>
<feature type="domain" description="Transcription initiation factor TFIID subunit 12" evidence="7">
    <location>
        <begin position="628"/>
        <end position="702"/>
    </location>
</feature>
<dbReference type="FunFam" id="1.10.20.10:FF:000037">
    <property type="entry name" value="Transcription initiation factor TFIID subunit 12"/>
    <property type="match status" value="1"/>
</dbReference>
<evidence type="ECO:0000256" key="3">
    <source>
        <dbReference type="ARBA" id="ARBA00023015"/>
    </source>
</evidence>
<evidence type="ECO:0000259" key="7">
    <source>
        <dbReference type="Pfam" id="PF03847"/>
    </source>
</evidence>
<dbReference type="CDD" id="cd07981">
    <property type="entry name" value="HFD_TAF12"/>
    <property type="match status" value="1"/>
</dbReference>
<dbReference type="GO" id="GO:0005669">
    <property type="term" value="C:transcription factor TFIID complex"/>
    <property type="evidence" value="ECO:0007669"/>
    <property type="project" value="InterPro"/>
</dbReference>
<evidence type="ECO:0000256" key="5">
    <source>
        <dbReference type="ARBA" id="ARBA00023242"/>
    </source>
</evidence>
<dbReference type="Proteomes" id="UP000813444">
    <property type="component" value="Unassembled WGS sequence"/>
</dbReference>
<evidence type="ECO:0000256" key="2">
    <source>
        <dbReference type="ARBA" id="ARBA00007530"/>
    </source>
</evidence>
<feature type="compositionally biased region" description="Polar residues" evidence="6">
    <location>
        <begin position="502"/>
        <end position="512"/>
    </location>
</feature>
<dbReference type="OrthoDB" id="2193432at2759"/>
<dbReference type="InterPro" id="IPR037794">
    <property type="entry name" value="TAF12"/>
</dbReference>
<reference evidence="8" key="1">
    <citation type="journal article" date="2021" name="Nat. Commun.">
        <title>Genetic determinants of endophytism in the Arabidopsis root mycobiome.</title>
        <authorList>
            <person name="Mesny F."/>
            <person name="Miyauchi S."/>
            <person name="Thiergart T."/>
            <person name="Pickel B."/>
            <person name="Atanasova L."/>
            <person name="Karlsson M."/>
            <person name="Huettel B."/>
            <person name="Barry K.W."/>
            <person name="Haridas S."/>
            <person name="Chen C."/>
            <person name="Bauer D."/>
            <person name="Andreopoulos W."/>
            <person name="Pangilinan J."/>
            <person name="LaButti K."/>
            <person name="Riley R."/>
            <person name="Lipzen A."/>
            <person name="Clum A."/>
            <person name="Drula E."/>
            <person name="Henrissat B."/>
            <person name="Kohler A."/>
            <person name="Grigoriev I.V."/>
            <person name="Martin F.M."/>
            <person name="Hacquard S."/>
        </authorList>
    </citation>
    <scope>NUCLEOTIDE SEQUENCE</scope>
    <source>
        <strain evidence="8">MPI-CAGE-CH-0235</strain>
    </source>
</reference>
<feature type="region of interest" description="Disordered" evidence="6">
    <location>
        <begin position="329"/>
        <end position="561"/>
    </location>
</feature>
<name>A0A8K0STV3_9HYPO</name>
<dbReference type="GO" id="GO:0051123">
    <property type="term" value="P:RNA polymerase II preinitiation complex assembly"/>
    <property type="evidence" value="ECO:0007669"/>
    <property type="project" value="TreeGrafter"/>
</dbReference>
<feature type="compositionally biased region" description="Low complexity" evidence="6">
    <location>
        <begin position="99"/>
        <end position="132"/>
    </location>
</feature>
<feature type="compositionally biased region" description="Low complexity" evidence="6">
    <location>
        <begin position="146"/>
        <end position="167"/>
    </location>
</feature>
<proteinExistence type="inferred from homology"/>
<feature type="compositionally biased region" description="Low complexity" evidence="6">
    <location>
        <begin position="14"/>
        <end position="30"/>
    </location>
</feature>
<feature type="compositionally biased region" description="Pro residues" evidence="6">
    <location>
        <begin position="133"/>
        <end position="145"/>
    </location>
</feature>
<dbReference type="GO" id="GO:0003677">
    <property type="term" value="F:DNA binding"/>
    <property type="evidence" value="ECO:0007669"/>
    <property type="project" value="TreeGrafter"/>
</dbReference>
<comment type="similarity">
    <text evidence="2">Belongs to the TAF12 family.</text>
</comment>
<feature type="region of interest" description="Disordered" evidence="6">
    <location>
        <begin position="86"/>
        <end position="222"/>
    </location>
</feature>
<accession>A0A8K0STV3</accession>
<feature type="compositionally biased region" description="Polar residues" evidence="6">
    <location>
        <begin position="454"/>
        <end position="485"/>
    </location>
</feature>
<feature type="compositionally biased region" description="Low complexity" evidence="6">
    <location>
        <begin position="329"/>
        <end position="380"/>
    </location>
</feature>
<evidence type="ECO:0000256" key="1">
    <source>
        <dbReference type="ARBA" id="ARBA00004123"/>
    </source>
</evidence>
<feature type="region of interest" description="Disordered" evidence="6">
    <location>
        <begin position="1"/>
        <end position="50"/>
    </location>
</feature>